<dbReference type="EMBL" id="VSSQ01007461">
    <property type="protein sequence ID" value="MPM35992.1"/>
    <property type="molecule type" value="Genomic_DNA"/>
</dbReference>
<reference evidence="1" key="1">
    <citation type="submission" date="2019-08" db="EMBL/GenBank/DDBJ databases">
        <authorList>
            <person name="Kucharzyk K."/>
            <person name="Murdoch R.W."/>
            <person name="Higgins S."/>
            <person name="Loffler F."/>
        </authorList>
    </citation>
    <scope>NUCLEOTIDE SEQUENCE</scope>
</reference>
<accession>A0A644Z5A1</accession>
<evidence type="ECO:0000313" key="1">
    <source>
        <dbReference type="EMBL" id="MPM35992.1"/>
    </source>
</evidence>
<proteinExistence type="predicted"/>
<comment type="caution">
    <text evidence="1">The sequence shown here is derived from an EMBL/GenBank/DDBJ whole genome shotgun (WGS) entry which is preliminary data.</text>
</comment>
<sequence>MHAVVPAAAEIEQAKGIEVLDCAHAAVLDAGFNLRRRFVEVCIERQLEGMHHIR</sequence>
<organism evidence="1">
    <name type="scientific">bioreactor metagenome</name>
    <dbReference type="NCBI Taxonomy" id="1076179"/>
    <lineage>
        <taxon>unclassified sequences</taxon>
        <taxon>metagenomes</taxon>
        <taxon>ecological metagenomes</taxon>
    </lineage>
</organism>
<gene>
    <name evidence="1" type="ORF">SDC9_82587</name>
</gene>
<protein>
    <submittedName>
        <fullName evidence="1">Uncharacterized protein</fullName>
    </submittedName>
</protein>
<name>A0A644Z5A1_9ZZZZ</name>
<dbReference type="AlphaFoldDB" id="A0A644Z5A1"/>